<protein>
    <recommendedName>
        <fullName evidence="2">Antitoxin</fullName>
    </recommendedName>
</protein>
<evidence type="ECO:0000313" key="3">
    <source>
        <dbReference type="EMBL" id="MDL2410773.1"/>
    </source>
</evidence>
<sequence>MTVTVTAAAVSKNFGAFQDAAVREPVIITKNGRPRTVLIAYEDYLRLMRRERRVELTTQLGDEDIAAVEKSEMDPGLDHLNAELLTDKNAAD</sequence>
<dbReference type="Pfam" id="PF02604">
    <property type="entry name" value="PhdYeFM_antitox"/>
    <property type="match status" value="1"/>
</dbReference>
<dbReference type="InterPro" id="IPR036165">
    <property type="entry name" value="YefM-like_sf"/>
</dbReference>
<reference evidence="3" key="1">
    <citation type="submission" date="2023-06" db="EMBL/GenBank/DDBJ databases">
        <title>Phylogenetic Diversity of Rhizobium strains.</title>
        <authorList>
            <person name="Moura F.T."/>
            <person name="Helene L.C.F."/>
            <person name="Hungria M."/>
        </authorList>
    </citation>
    <scope>NUCLEOTIDE SEQUENCE</scope>
    <source>
        <strain evidence="3">CCGE524</strain>
    </source>
</reference>
<comment type="caution">
    <text evidence="3">The sequence shown here is derived from an EMBL/GenBank/DDBJ whole genome shotgun (WGS) entry which is preliminary data.</text>
</comment>
<organism evidence="3 4">
    <name type="scientific">Rhizobium calliandrae</name>
    <dbReference type="NCBI Taxonomy" id="1312182"/>
    <lineage>
        <taxon>Bacteria</taxon>
        <taxon>Pseudomonadati</taxon>
        <taxon>Pseudomonadota</taxon>
        <taxon>Alphaproteobacteria</taxon>
        <taxon>Hyphomicrobiales</taxon>
        <taxon>Rhizobiaceae</taxon>
        <taxon>Rhizobium/Agrobacterium group</taxon>
        <taxon>Rhizobium</taxon>
    </lineage>
</organism>
<proteinExistence type="inferred from homology"/>
<name>A0ABT7KQ53_9HYPH</name>
<evidence type="ECO:0000256" key="2">
    <source>
        <dbReference type="RuleBase" id="RU362080"/>
    </source>
</evidence>
<evidence type="ECO:0000313" key="4">
    <source>
        <dbReference type="Proteomes" id="UP001172630"/>
    </source>
</evidence>
<dbReference type="InterPro" id="IPR006442">
    <property type="entry name" value="Antitoxin_Phd/YefM"/>
</dbReference>
<evidence type="ECO:0000256" key="1">
    <source>
        <dbReference type="ARBA" id="ARBA00009981"/>
    </source>
</evidence>
<dbReference type="Proteomes" id="UP001172630">
    <property type="component" value="Unassembled WGS sequence"/>
</dbReference>
<dbReference type="Gene3D" id="3.40.1620.10">
    <property type="entry name" value="YefM-like domain"/>
    <property type="match status" value="1"/>
</dbReference>
<comment type="function">
    <text evidence="2">Antitoxin component of a type II toxin-antitoxin (TA) system.</text>
</comment>
<comment type="similarity">
    <text evidence="1 2">Belongs to the phD/YefM antitoxin family.</text>
</comment>
<dbReference type="NCBIfam" id="TIGR01552">
    <property type="entry name" value="phd_fam"/>
    <property type="match status" value="1"/>
</dbReference>
<dbReference type="RefSeq" id="WP_285884739.1">
    <property type="nucleotide sequence ID" value="NZ_JARFYN010000108.1"/>
</dbReference>
<dbReference type="EMBL" id="JARFYN010000108">
    <property type="protein sequence ID" value="MDL2410773.1"/>
    <property type="molecule type" value="Genomic_DNA"/>
</dbReference>
<accession>A0ABT7KQ53</accession>
<keyword evidence="4" id="KW-1185">Reference proteome</keyword>
<dbReference type="SUPFAM" id="SSF143120">
    <property type="entry name" value="YefM-like"/>
    <property type="match status" value="1"/>
</dbReference>
<gene>
    <name evidence="3" type="ORF">PY650_35565</name>
</gene>